<dbReference type="Pfam" id="PF03780">
    <property type="entry name" value="Asp23"/>
    <property type="match status" value="1"/>
</dbReference>
<comment type="caution">
    <text evidence="3">The sequence shown here is derived from an EMBL/GenBank/DDBJ whole genome shotgun (WGS) entry which is preliminary data.</text>
</comment>
<proteinExistence type="inferred from homology"/>
<dbReference type="InterPro" id="IPR005531">
    <property type="entry name" value="Asp23"/>
</dbReference>
<dbReference type="RefSeq" id="WP_344163707.1">
    <property type="nucleotide sequence ID" value="NZ_BAAAPC010000014.1"/>
</dbReference>
<name>A0ABN2TBY4_9ACTN</name>
<keyword evidence="4" id="KW-1185">Reference proteome</keyword>
<evidence type="ECO:0000256" key="2">
    <source>
        <dbReference type="SAM" id="MobiDB-lite"/>
    </source>
</evidence>
<dbReference type="EMBL" id="BAAAPC010000014">
    <property type="protein sequence ID" value="GAA2004099.1"/>
    <property type="molecule type" value="Genomic_DNA"/>
</dbReference>
<feature type="region of interest" description="Disordered" evidence="2">
    <location>
        <begin position="1"/>
        <end position="28"/>
    </location>
</feature>
<accession>A0ABN2TBY4</accession>
<sequence length="161" mass="16547">MTDSKAEPKVPEAREKNTSGAGGADARELVTAKGTTSIADHVVAKIAGMAAREVGGVHSMGSGAARAFGAMRDRIPGATTSGTAARGVSVEVGERQAAADIDLVIEYGVSIPDLAAAVRRNVITAVERMTGLEVTEVNITIDDIYLPDDEADDGGSEPRVQ</sequence>
<dbReference type="PANTHER" id="PTHR34297:SF3">
    <property type="entry name" value="ALKALINE SHOCK PROTEIN 23"/>
    <property type="match status" value="1"/>
</dbReference>
<dbReference type="PANTHER" id="PTHR34297">
    <property type="entry name" value="HYPOTHETICAL CYTOSOLIC PROTEIN-RELATED"/>
    <property type="match status" value="1"/>
</dbReference>
<comment type="similarity">
    <text evidence="1">Belongs to the asp23 family.</text>
</comment>
<feature type="compositionally biased region" description="Basic and acidic residues" evidence="2">
    <location>
        <begin position="1"/>
        <end position="17"/>
    </location>
</feature>
<protein>
    <submittedName>
        <fullName evidence="3">Asp23/Gls24 family envelope stress response protein</fullName>
    </submittedName>
</protein>
<reference evidence="3 4" key="1">
    <citation type="journal article" date="2019" name="Int. J. Syst. Evol. Microbiol.">
        <title>The Global Catalogue of Microorganisms (GCM) 10K type strain sequencing project: providing services to taxonomists for standard genome sequencing and annotation.</title>
        <authorList>
            <consortium name="The Broad Institute Genomics Platform"/>
            <consortium name="The Broad Institute Genome Sequencing Center for Infectious Disease"/>
            <person name="Wu L."/>
            <person name="Ma J."/>
        </authorList>
    </citation>
    <scope>NUCLEOTIDE SEQUENCE [LARGE SCALE GENOMIC DNA]</scope>
    <source>
        <strain evidence="3 4">JCM 15313</strain>
    </source>
</reference>
<evidence type="ECO:0000313" key="4">
    <source>
        <dbReference type="Proteomes" id="UP001501585"/>
    </source>
</evidence>
<gene>
    <name evidence="3" type="ORF">GCM10009799_34120</name>
</gene>
<dbReference type="Proteomes" id="UP001501585">
    <property type="component" value="Unassembled WGS sequence"/>
</dbReference>
<organism evidence="3 4">
    <name type="scientific">Nocardiopsis rhodophaea</name>
    <dbReference type="NCBI Taxonomy" id="280238"/>
    <lineage>
        <taxon>Bacteria</taxon>
        <taxon>Bacillati</taxon>
        <taxon>Actinomycetota</taxon>
        <taxon>Actinomycetes</taxon>
        <taxon>Streptosporangiales</taxon>
        <taxon>Nocardiopsidaceae</taxon>
        <taxon>Nocardiopsis</taxon>
    </lineage>
</organism>
<evidence type="ECO:0000313" key="3">
    <source>
        <dbReference type="EMBL" id="GAA2004099.1"/>
    </source>
</evidence>
<evidence type="ECO:0000256" key="1">
    <source>
        <dbReference type="ARBA" id="ARBA00005721"/>
    </source>
</evidence>